<evidence type="ECO:0000256" key="3">
    <source>
        <dbReference type="ARBA" id="ARBA00023098"/>
    </source>
</evidence>
<dbReference type="InterPro" id="IPR002641">
    <property type="entry name" value="PNPLA_dom"/>
</dbReference>
<dbReference type="Gene3D" id="3.40.1090.10">
    <property type="entry name" value="Cytosolic phospholipase A2 catalytic domain"/>
    <property type="match status" value="2"/>
</dbReference>
<dbReference type="EMBL" id="HG917868">
    <property type="protein sequence ID" value="CDM68178.1"/>
    <property type="molecule type" value="Genomic_DNA"/>
</dbReference>
<feature type="short sequence motif" description="GXGXXG" evidence="4">
    <location>
        <begin position="10"/>
        <end position="15"/>
    </location>
</feature>
<evidence type="ECO:0000313" key="6">
    <source>
        <dbReference type="EMBL" id="CDM68178.1"/>
    </source>
</evidence>
<feature type="short sequence motif" description="GXSXG" evidence="4">
    <location>
        <begin position="39"/>
        <end position="43"/>
    </location>
</feature>
<evidence type="ECO:0000256" key="2">
    <source>
        <dbReference type="ARBA" id="ARBA00022963"/>
    </source>
</evidence>
<dbReference type="GO" id="GO:0016787">
    <property type="term" value="F:hydrolase activity"/>
    <property type="evidence" value="ECO:0007669"/>
    <property type="project" value="UniProtKB-UniRule"/>
</dbReference>
<keyword evidence="1 4" id="KW-0378">Hydrolase</keyword>
<keyword evidence="2 4" id="KW-0442">Lipid degradation</keyword>
<evidence type="ECO:0000259" key="5">
    <source>
        <dbReference type="PROSITE" id="PS51635"/>
    </source>
</evidence>
<proteinExistence type="predicted"/>
<dbReference type="Pfam" id="PF01734">
    <property type="entry name" value="Patatin"/>
    <property type="match status" value="1"/>
</dbReference>
<dbReference type="Proteomes" id="UP000019426">
    <property type="component" value="Chromosome M2/40_rep1"/>
</dbReference>
<dbReference type="PANTHER" id="PTHR14226:SF57">
    <property type="entry name" value="BLR7027 PROTEIN"/>
    <property type="match status" value="1"/>
</dbReference>
<feature type="active site" description="Nucleophile" evidence="4">
    <location>
        <position position="41"/>
    </location>
</feature>
<keyword evidence="7" id="KW-1185">Reference proteome</keyword>
<dbReference type="HOGENOM" id="CLU_034454_0_0_9"/>
<protein>
    <submittedName>
        <fullName evidence="6">Patatin-like phospholipase</fullName>
    </submittedName>
</protein>
<organism evidence="6 7">
    <name type="scientific">Clostridium bornimense</name>
    <dbReference type="NCBI Taxonomy" id="1216932"/>
    <lineage>
        <taxon>Bacteria</taxon>
        <taxon>Bacillati</taxon>
        <taxon>Bacillota</taxon>
        <taxon>Clostridia</taxon>
        <taxon>Eubacteriales</taxon>
        <taxon>Clostridiaceae</taxon>
        <taxon>Clostridium</taxon>
    </lineage>
</organism>
<dbReference type="GO" id="GO:0016042">
    <property type="term" value="P:lipid catabolic process"/>
    <property type="evidence" value="ECO:0007669"/>
    <property type="project" value="UniProtKB-UniRule"/>
</dbReference>
<name>W6RV21_9CLOT</name>
<evidence type="ECO:0000256" key="1">
    <source>
        <dbReference type="ARBA" id="ARBA00022801"/>
    </source>
</evidence>
<keyword evidence="3 4" id="KW-0443">Lipid metabolism</keyword>
<sequence length="288" mass="32417">MDGIALVLSGGGGKGSYQIGVWKALREFGIDKKIGAVAGTSVGALNAALFLQDNIDIAKEVWSNISNEKILKIDKIETLKKILLETGITSSMVNNYLITKGKNGIFSREGLLEIMKEYVDLDIVSQSKIQCFISCCEIPKKVVKYFNINNNSQERIKDILLASSALPVIYDNVIIDDKRYIDGGIVDNIPVKPLYDIGYKTIIVVHLSHNSIIRDTDFPGINMFQIIPRKPQGNFIKGTLDFDKKHAEIRMNQGYEDTYRLIRPFYDMGLIKDRVYRYVCKKRGLGLL</sequence>
<dbReference type="PANTHER" id="PTHR14226">
    <property type="entry name" value="NEUROPATHY TARGET ESTERASE/SWISS CHEESE D.MELANOGASTER"/>
    <property type="match status" value="1"/>
</dbReference>
<dbReference type="InterPro" id="IPR016035">
    <property type="entry name" value="Acyl_Trfase/lysoPLipase"/>
</dbReference>
<dbReference type="eggNOG" id="COG1752">
    <property type="taxonomic scope" value="Bacteria"/>
</dbReference>
<gene>
    <name evidence="6" type="ORF">CM240_1014</name>
</gene>
<dbReference type="KEGG" id="clt:CM240_1014"/>
<feature type="active site" description="Proton acceptor" evidence="4">
    <location>
        <position position="182"/>
    </location>
</feature>
<dbReference type="PATRIC" id="fig|1216932.3.peg.1002"/>
<dbReference type="STRING" id="1216932.CM240_1014"/>
<dbReference type="RefSeq" id="WP_051483697.1">
    <property type="nucleotide sequence ID" value="NZ_HG917868.1"/>
</dbReference>
<reference evidence="6 7" key="1">
    <citation type="submission" date="2013-11" db="EMBL/GenBank/DDBJ databases">
        <title>Complete genome sequence of Clostridum sp. M2/40.</title>
        <authorList>
            <person name="Wibberg D."/>
            <person name="Puehler A."/>
            <person name="Schlueter A."/>
        </authorList>
    </citation>
    <scope>NUCLEOTIDE SEQUENCE [LARGE SCALE GENOMIC DNA]</scope>
    <source>
        <strain evidence="7">M2/40</strain>
    </source>
</reference>
<dbReference type="AlphaFoldDB" id="W6RV21"/>
<dbReference type="InterPro" id="IPR050301">
    <property type="entry name" value="NTE"/>
</dbReference>
<dbReference type="PROSITE" id="PS51635">
    <property type="entry name" value="PNPLA"/>
    <property type="match status" value="1"/>
</dbReference>
<feature type="short sequence motif" description="DGA/G" evidence="4">
    <location>
        <begin position="182"/>
        <end position="184"/>
    </location>
</feature>
<dbReference type="SUPFAM" id="SSF52151">
    <property type="entry name" value="FabD/lysophospholipase-like"/>
    <property type="match status" value="1"/>
</dbReference>
<feature type="domain" description="PNPLA" evidence="5">
    <location>
        <begin position="6"/>
        <end position="195"/>
    </location>
</feature>
<evidence type="ECO:0000313" key="7">
    <source>
        <dbReference type="Proteomes" id="UP000019426"/>
    </source>
</evidence>
<evidence type="ECO:0000256" key="4">
    <source>
        <dbReference type="PROSITE-ProRule" id="PRU01161"/>
    </source>
</evidence>
<accession>W6RV21</accession>
<dbReference type="CDD" id="cd07209">
    <property type="entry name" value="Pat_hypo_Ecoli_Z1214_like"/>
    <property type="match status" value="1"/>
</dbReference>